<accession>A0A414ZQA5</accession>
<keyword evidence="1" id="KW-0175">Coiled coil</keyword>
<dbReference type="GO" id="GO:0005694">
    <property type="term" value="C:chromosome"/>
    <property type="evidence" value="ECO:0007669"/>
    <property type="project" value="TreeGrafter"/>
</dbReference>
<dbReference type="GO" id="GO:0007059">
    <property type="term" value="P:chromosome segregation"/>
    <property type="evidence" value="ECO:0007669"/>
    <property type="project" value="TreeGrafter"/>
</dbReference>
<dbReference type="InterPro" id="IPR003115">
    <property type="entry name" value="ParB_N"/>
</dbReference>
<dbReference type="RefSeq" id="WP_118257007.1">
    <property type="nucleotide sequence ID" value="NZ_QRKN01000001.1"/>
</dbReference>
<feature type="compositionally biased region" description="Acidic residues" evidence="2">
    <location>
        <begin position="354"/>
        <end position="376"/>
    </location>
</feature>
<comment type="caution">
    <text evidence="4">The sequence shown here is derived from an EMBL/GenBank/DDBJ whole genome shotgun (WGS) entry which is preliminary data.</text>
</comment>
<feature type="coiled-coil region" evidence="1">
    <location>
        <begin position="139"/>
        <end position="170"/>
    </location>
</feature>
<dbReference type="Proteomes" id="UP000285865">
    <property type="component" value="Unassembled WGS sequence"/>
</dbReference>
<dbReference type="InterPro" id="IPR036086">
    <property type="entry name" value="ParB/Sulfiredoxin_sf"/>
</dbReference>
<dbReference type="Gene3D" id="3.90.1530.10">
    <property type="entry name" value="Conserved hypothetical protein from pyrococcus furiosus pfu- 392566-001, ParB domain"/>
    <property type="match status" value="1"/>
</dbReference>
<dbReference type="AlphaFoldDB" id="A0A414ZQA5"/>
<dbReference type="InterPro" id="IPR050336">
    <property type="entry name" value="Chromosome_partition/occlusion"/>
</dbReference>
<evidence type="ECO:0000313" key="4">
    <source>
        <dbReference type="EMBL" id="RHI25405.1"/>
    </source>
</evidence>
<evidence type="ECO:0000256" key="1">
    <source>
        <dbReference type="SAM" id="Coils"/>
    </source>
</evidence>
<feature type="compositionally biased region" description="Acidic residues" evidence="2">
    <location>
        <begin position="383"/>
        <end position="394"/>
    </location>
</feature>
<dbReference type="SMART" id="SM00470">
    <property type="entry name" value="ParB"/>
    <property type="match status" value="1"/>
</dbReference>
<evidence type="ECO:0000256" key="2">
    <source>
        <dbReference type="SAM" id="MobiDB-lite"/>
    </source>
</evidence>
<evidence type="ECO:0000259" key="3">
    <source>
        <dbReference type="SMART" id="SM00470"/>
    </source>
</evidence>
<gene>
    <name evidence="4" type="ORF">DW172_01555</name>
</gene>
<dbReference type="PANTHER" id="PTHR33375:SF7">
    <property type="entry name" value="CHROMOSOME 2-PARTITIONING PROTEIN PARB-RELATED"/>
    <property type="match status" value="1"/>
</dbReference>
<dbReference type="EMBL" id="QRKN01000001">
    <property type="protein sequence ID" value="RHI25405.1"/>
    <property type="molecule type" value="Genomic_DNA"/>
</dbReference>
<protein>
    <recommendedName>
        <fullName evidence="3">ParB-like N-terminal domain-containing protein</fullName>
    </recommendedName>
</protein>
<feature type="region of interest" description="Disordered" evidence="2">
    <location>
        <begin position="354"/>
        <end position="403"/>
    </location>
</feature>
<dbReference type="PANTHER" id="PTHR33375">
    <property type="entry name" value="CHROMOSOME-PARTITIONING PROTEIN PARB-RELATED"/>
    <property type="match status" value="1"/>
</dbReference>
<sequence>MAGFNINDLLNAKSKGAAVQEQGPAEQEQEFKVTMLDVEDLMPSKDNFYSTENIDELAMSIELVGHIEQNLVVKPEAHGKYEVIAGHRRRLAALKLVQEGKEEYRKVPCLIKKESDTIKDKLSLIFTNATARQLTDWEKVQQAKELKEILTEYKRALQEENKDKPKAERKKMGRIRDIVAQMLNTSTTQIGRMETIENNLSQEFKNELEKGNINISTAHELSRLNEEGQKQAYEKYEEKGELHINDVKEEPKPEITDEQAEQVQKAIKEALKGEVNRAIFKVKGNVAAVEKELIKHFSKTFTAKTLDLNGKEFIYRFQTEGMAIQIKEDWSTYIIEYADLAEIVALMIETEELTYDDSEEEAPQGPAEEEDAEETQESSFMNEPEETQEDEAENDNLPGQQDMSDYPEYVPEPQEKGLSFTEWISKKYGTGQYNMIQKEVRKVIMTESENGNICPAEWESRLTNALSVWVMGKTVEYQKYLQG</sequence>
<dbReference type="Pfam" id="PF02195">
    <property type="entry name" value="ParB_N"/>
    <property type="match status" value="1"/>
</dbReference>
<evidence type="ECO:0000313" key="5">
    <source>
        <dbReference type="Proteomes" id="UP000285865"/>
    </source>
</evidence>
<name>A0A414ZQA5_9FIRM</name>
<dbReference type="Gene3D" id="1.10.10.2830">
    <property type="match status" value="1"/>
</dbReference>
<organism evidence="4 5">
    <name type="scientific">Agathobacter rectalis</name>
    <dbReference type="NCBI Taxonomy" id="39491"/>
    <lineage>
        <taxon>Bacteria</taxon>
        <taxon>Bacillati</taxon>
        <taxon>Bacillota</taxon>
        <taxon>Clostridia</taxon>
        <taxon>Lachnospirales</taxon>
        <taxon>Lachnospiraceae</taxon>
        <taxon>Agathobacter</taxon>
    </lineage>
</organism>
<feature type="domain" description="ParB-like N-terminal" evidence="3">
    <location>
        <begin position="34"/>
        <end position="128"/>
    </location>
</feature>
<dbReference type="SUPFAM" id="SSF110849">
    <property type="entry name" value="ParB/Sulfiredoxin"/>
    <property type="match status" value="1"/>
</dbReference>
<reference evidence="4 5" key="1">
    <citation type="submission" date="2018-08" db="EMBL/GenBank/DDBJ databases">
        <title>A genome reference for cultivated species of the human gut microbiota.</title>
        <authorList>
            <person name="Zou Y."/>
            <person name="Xue W."/>
            <person name="Luo G."/>
        </authorList>
    </citation>
    <scope>NUCLEOTIDE SEQUENCE [LARGE SCALE GENOMIC DNA]</scope>
    <source>
        <strain evidence="4 5">AM16-11</strain>
    </source>
</reference>
<proteinExistence type="predicted"/>